<dbReference type="Proteomes" id="UP000274131">
    <property type="component" value="Unassembled WGS sequence"/>
</dbReference>
<accession>A0A0N4V9A3</accession>
<dbReference type="EMBL" id="UXUI01008548">
    <property type="protein sequence ID" value="VDD91781.1"/>
    <property type="molecule type" value="Genomic_DNA"/>
</dbReference>
<name>A0A0N4V9A3_ENTVE</name>
<evidence type="ECO:0000313" key="3">
    <source>
        <dbReference type="WBParaSite" id="EVEC_0000701101-mRNA-1"/>
    </source>
</evidence>
<protein>
    <submittedName>
        <fullName evidence="3">Flocculation protein FLO11-like</fullName>
    </submittedName>
</protein>
<sequence>MLTSQSFDEHAKKMNPCTEFSNLQCNCSCSPNNSVFFACKLKNESLQKNFGIPVDYVAIKPFRKTVTTRLRRLFSSNNSSTKGNAQPLPYANNNTALETSNSNTSMFNSTEEQAITPVSVRSLVTTGNERLVMSPKSGEKPAAIQTPNEVFATLPIPRGKNAAFKPPAGKPIMASVTNLKPIVPHITYRKSEQQIPLAEKLSAFNSSMNISLLSTFLTEKPVGVRQPPEKQNQIQPAVEKTVTAPIPVEKPEKAQPMMEEPIVPITNAEYLKSQKKESEKTVIPQPFPAKPIVPQVYVNKVPMSIPRAEGNFTFQLQKTPAFNPGEPVPNVIISTLGNLTTDKDNLPKKTTSGVSVNFAASFIA</sequence>
<evidence type="ECO:0000313" key="2">
    <source>
        <dbReference type="Proteomes" id="UP000274131"/>
    </source>
</evidence>
<reference evidence="1 2" key="2">
    <citation type="submission" date="2018-10" db="EMBL/GenBank/DDBJ databases">
        <authorList>
            <consortium name="Pathogen Informatics"/>
        </authorList>
    </citation>
    <scope>NUCLEOTIDE SEQUENCE [LARGE SCALE GENOMIC DNA]</scope>
</reference>
<organism evidence="3">
    <name type="scientific">Enterobius vermicularis</name>
    <name type="common">Human pinworm</name>
    <dbReference type="NCBI Taxonomy" id="51028"/>
    <lineage>
        <taxon>Eukaryota</taxon>
        <taxon>Metazoa</taxon>
        <taxon>Ecdysozoa</taxon>
        <taxon>Nematoda</taxon>
        <taxon>Chromadorea</taxon>
        <taxon>Rhabditida</taxon>
        <taxon>Spirurina</taxon>
        <taxon>Oxyuridomorpha</taxon>
        <taxon>Oxyuroidea</taxon>
        <taxon>Oxyuridae</taxon>
        <taxon>Enterobius</taxon>
    </lineage>
</organism>
<evidence type="ECO:0000313" key="1">
    <source>
        <dbReference type="EMBL" id="VDD91781.1"/>
    </source>
</evidence>
<proteinExistence type="predicted"/>
<dbReference type="AlphaFoldDB" id="A0A0N4V9A3"/>
<reference evidence="3" key="1">
    <citation type="submission" date="2017-02" db="UniProtKB">
        <authorList>
            <consortium name="WormBaseParasite"/>
        </authorList>
    </citation>
    <scope>IDENTIFICATION</scope>
</reference>
<gene>
    <name evidence="1" type="ORF">EVEC_LOCUS6532</name>
</gene>
<dbReference type="WBParaSite" id="EVEC_0000701101-mRNA-1">
    <property type="protein sequence ID" value="EVEC_0000701101-mRNA-1"/>
    <property type="gene ID" value="EVEC_0000701101"/>
</dbReference>
<keyword evidence="2" id="KW-1185">Reference proteome</keyword>